<organism evidence="1 2">
    <name type="scientific">Streptomyces morookaense</name>
    <name type="common">Streptoverticillium morookaense</name>
    <dbReference type="NCBI Taxonomy" id="1970"/>
    <lineage>
        <taxon>Bacteria</taxon>
        <taxon>Bacillati</taxon>
        <taxon>Actinomycetota</taxon>
        <taxon>Actinomycetes</taxon>
        <taxon>Kitasatosporales</taxon>
        <taxon>Streptomycetaceae</taxon>
        <taxon>Streptomyces</taxon>
    </lineage>
</organism>
<gene>
    <name evidence="1" type="ORF">HG542_26610</name>
</gene>
<dbReference type="EMBL" id="JABBXF010000073">
    <property type="protein sequence ID" value="NVK81202.1"/>
    <property type="molecule type" value="Genomic_DNA"/>
</dbReference>
<reference evidence="1 2" key="1">
    <citation type="submission" date="2020-04" db="EMBL/GenBank/DDBJ databases">
        <title>Draft Genome Sequence of Streptomyces morookaense DSM 40503, an 8-azaguanine-producing strain.</title>
        <authorList>
            <person name="Qi J."/>
            <person name="Gao J.-M."/>
        </authorList>
    </citation>
    <scope>NUCLEOTIDE SEQUENCE [LARGE SCALE GENOMIC DNA]</scope>
    <source>
        <strain evidence="1 2">DSM 40503</strain>
    </source>
</reference>
<comment type="caution">
    <text evidence="1">The sequence shown here is derived from an EMBL/GenBank/DDBJ whole genome shotgun (WGS) entry which is preliminary data.</text>
</comment>
<name>A0A7Y7B8W2_STRMO</name>
<dbReference type="Proteomes" id="UP000587462">
    <property type="component" value="Unassembled WGS sequence"/>
</dbReference>
<proteinExistence type="predicted"/>
<dbReference type="AlphaFoldDB" id="A0A7Y7B8W2"/>
<evidence type="ECO:0000313" key="1">
    <source>
        <dbReference type="EMBL" id="NVK81202.1"/>
    </source>
</evidence>
<accession>A0A7Y7B8W2</accession>
<evidence type="ECO:0000313" key="2">
    <source>
        <dbReference type="Proteomes" id="UP000587462"/>
    </source>
</evidence>
<protein>
    <submittedName>
        <fullName evidence="1">Uncharacterized protein</fullName>
    </submittedName>
</protein>
<keyword evidence="2" id="KW-1185">Reference proteome</keyword>
<sequence length="65" mass="6923">MSTVPPPPPPSPGRRPFGVVRLTAPVITAHPGRPAALLAAGRWYGPRVPLQPLSIDTLRRPEVPS</sequence>